<dbReference type="FunCoup" id="A0A286UXI5">
    <property type="interactions" value="264"/>
</dbReference>
<comment type="function">
    <text evidence="2">The N-terminal domain binds to adenylyl cyclase, thereby enabling adenylyl cyclase to be activated by upstream regulatory signals, such as Ras. The C-terminal domain is required for normal cellular morphology and growth control.</text>
</comment>
<accession>A0A286UXI5</accession>
<dbReference type="Pfam" id="PF08603">
    <property type="entry name" value="CAP_C"/>
    <property type="match status" value="1"/>
</dbReference>
<dbReference type="GO" id="GO:0008179">
    <property type="term" value="F:adenylate cyclase binding"/>
    <property type="evidence" value="ECO:0007669"/>
    <property type="project" value="TreeGrafter"/>
</dbReference>
<feature type="region of interest" description="Disordered" evidence="5">
    <location>
        <begin position="37"/>
        <end position="68"/>
    </location>
</feature>
<organism evidence="7 8">
    <name type="scientific">Pyrrhoderma noxium</name>
    <dbReference type="NCBI Taxonomy" id="2282107"/>
    <lineage>
        <taxon>Eukaryota</taxon>
        <taxon>Fungi</taxon>
        <taxon>Dikarya</taxon>
        <taxon>Basidiomycota</taxon>
        <taxon>Agaricomycotina</taxon>
        <taxon>Agaricomycetes</taxon>
        <taxon>Hymenochaetales</taxon>
        <taxon>Hymenochaetaceae</taxon>
        <taxon>Pyrrhoderma</taxon>
    </lineage>
</organism>
<dbReference type="EMBL" id="NBII01000001">
    <property type="protein sequence ID" value="PAV24323.1"/>
    <property type="molecule type" value="Genomic_DNA"/>
</dbReference>
<dbReference type="InterPro" id="IPR006599">
    <property type="entry name" value="CARP_motif"/>
</dbReference>
<comment type="caution">
    <text evidence="7">The sequence shown here is derived from an EMBL/GenBank/DDBJ whole genome shotgun (WGS) entry which is preliminary data.</text>
</comment>
<name>A0A286UXI5_9AGAM</name>
<dbReference type="InterPro" id="IPR016098">
    <property type="entry name" value="CAP/MinC_C"/>
</dbReference>
<dbReference type="Gene3D" id="1.25.40.330">
    <property type="entry name" value="Adenylate cyclase-associated CAP, N-terminal domain"/>
    <property type="match status" value="1"/>
</dbReference>
<dbReference type="SMART" id="SM00673">
    <property type="entry name" value="CARP"/>
    <property type="match status" value="2"/>
</dbReference>
<feature type="domain" description="C-CAP/cofactor C-like" evidence="6">
    <location>
        <begin position="340"/>
        <end position="477"/>
    </location>
</feature>
<dbReference type="InterPro" id="IPR017901">
    <property type="entry name" value="C-CAP_CF_C-like"/>
</dbReference>
<dbReference type="AlphaFoldDB" id="A0A286UXI5"/>
<dbReference type="GO" id="GO:0019933">
    <property type="term" value="P:cAMP-mediated signaling"/>
    <property type="evidence" value="ECO:0007669"/>
    <property type="project" value="TreeGrafter"/>
</dbReference>
<feature type="compositionally biased region" description="Basic and acidic residues" evidence="5">
    <location>
        <begin position="298"/>
        <end position="310"/>
    </location>
</feature>
<dbReference type="FunFam" id="1.25.40.330:FF:000001">
    <property type="entry name" value="Adenylyl cyclase-associated protein"/>
    <property type="match status" value="1"/>
</dbReference>
<protein>
    <recommendedName>
        <fullName evidence="3 4">Adenylyl cyclase-associated protein</fullName>
    </recommendedName>
</protein>
<dbReference type="InterPro" id="IPR036222">
    <property type="entry name" value="CAP_N_sf"/>
</dbReference>
<evidence type="ECO:0000259" key="6">
    <source>
        <dbReference type="PROSITE" id="PS51329"/>
    </source>
</evidence>
<dbReference type="GO" id="GO:0005737">
    <property type="term" value="C:cytoplasm"/>
    <property type="evidence" value="ECO:0007669"/>
    <property type="project" value="TreeGrafter"/>
</dbReference>
<feature type="compositionally biased region" description="Low complexity" evidence="5">
    <location>
        <begin position="41"/>
        <end position="51"/>
    </location>
</feature>
<dbReference type="InterPro" id="IPR053950">
    <property type="entry name" value="CAP_N"/>
</dbReference>
<dbReference type="Pfam" id="PF01213">
    <property type="entry name" value="CAP_N-CM"/>
    <property type="match status" value="1"/>
</dbReference>
<evidence type="ECO:0000313" key="8">
    <source>
        <dbReference type="Proteomes" id="UP000217199"/>
    </source>
</evidence>
<sequence>MSQGGLHSLATIIKRLEAATSRLEDIAIAQGSAVPTLRSDSISSSSSISNVAPPPPPPPPPAPVPVTAETPRSVQAFDENIIDGKLKSFIDLSKSLGSPLVIEQVGHVESAFKKLRSLLLTVSSCTKPDVNSFGKLQEPIAKEVTTIMGVPEKNRKERVWYNHLMVISEGIPSIGWIGIEPKPGPYVAQMKESAEFYGNKVIKEYKEKDPKHVEWVRAWMSLIEEQRKYVMEFHTTGLVWNPKGVPISEFSSTPASGSTPPPPPPPPPASAPSAPSGGIGAVFAELNRGSDVTKNLRKVDKSEMTHKNPELRATSTVPASSSPKKPIKPSKPAALSGKKPPKFVKEGTKWLIEYQENESALVVDDVEINQIVNLYGCKKSTIQIKGKVNAVNLVNCTKTSVLVESVVSSISVTNSPSFALQITGAAPTIQIDSTDSGQIYLSKSCLDAEILTAKCSAINVSLPVEGEEDGVFVERAVPEMLRTAIKDGKLVTTIVEHSA</sequence>
<dbReference type="OrthoDB" id="77251at2759"/>
<evidence type="ECO:0000256" key="4">
    <source>
        <dbReference type="RuleBase" id="RU000647"/>
    </source>
</evidence>
<evidence type="ECO:0000256" key="3">
    <source>
        <dbReference type="ARBA" id="ARBA00072052"/>
    </source>
</evidence>
<evidence type="ECO:0000313" key="7">
    <source>
        <dbReference type="EMBL" id="PAV24323.1"/>
    </source>
</evidence>
<feature type="compositionally biased region" description="Low complexity" evidence="5">
    <location>
        <begin position="318"/>
        <end position="334"/>
    </location>
</feature>
<feature type="region of interest" description="Disordered" evidence="5">
    <location>
        <begin position="298"/>
        <end position="340"/>
    </location>
</feature>
<dbReference type="STRING" id="2282107.A0A286UXI5"/>
<dbReference type="PANTHER" id="PTHR10652">
    <property type="entry name" value="ADENYLYL CYCLASE-ASSOCIATED PROTEIN"/>
    <property type="match status" value="1"/>
</dbReference>
<dbReference type="InterPro" id="IPR018106">
    <property type="entry name" value="CAP_CS_N"/>
</dbReference>
<feature type="compositionally biased region" description="Pro residues" evidence="5">
    <location>
        <begin position="259"/>
        <end position="270"/>
    </location>
</feature>
<dbReference type="InParanoid" id="A0A286UXI5"/>
<comment type="similarity">
    <text evidence="1 4">Belongs to the CAP family.</text>
</comment>
<dbReference type="InterPro" id="IPR036223">
    <property type="entry name" value="CAP_C_sf"/>
</dbReference>
<dbReference type="InterPro" id="IPR013992">
    <property type="entry name" value="Adenylate_cyclase-assoc_CAP_N"/>
</dbReference>
<dbReference type="GO" id="GO:0007015">
    <property type="term" value="P:actin filament organization"/>
    <property type="evidence" value="ECO:0007669"/>
    <property type="project" value="TreeGrafter"/>
</dbReference>
<dbReference type="PANTHER" id="PTHR10652:SF0">
    <property type="entry name" value="ADENYLYL CYCLASE-ASSOCIATED PROTEIN"/>
    <property type="match status" value="1"/>
</dbReference>
<dbReference type="SUPFAM" id="SSF101278">
    <property type="entry name" value="N-terminal domain of adenylylcyclase associated protein, CAP"/>
    <property type="match status" value="1"/>
</dbReference>
<evidence type="ECO:0000256" key="2">
    <source>
        <dbReference type="ARBA" id="ARBA00054756"/>
    </source>
</evidence>
<keyword evidence="8" id="KW-1185">Reference proteome</keyword>
<dbReference type="InterPro" id="IPR013912">
    <property type="entry name" value="Adenylate_cyclase-assoc_CAP_C"/>
</dbReference>
<dbReference type="Pfam" id="PF21938">
    <property type="entry name" value="CAP_N"/>
    <property type="match status" value="1"/>
</dbReference>
<evidence type="ECO:0000256" key="5">
    <source>
        <dbReference type="SAM" id="MobiDB-lite"/>
    </source>
</evidence>
<dbReference type="SUPFAM" id="SSF69340">
    <property type="entry name" value="C-terminal domain of adenylylcyclase associated protein"/>
    <property type="match status" value="1"/>
</dbReference>
<proteinExistence type="inferred from homology"/>
<dbReference type="PROSITE" id="PS51329">
    <property type="entry name" value="C_CAP_COFACTOR_C"/>
    <property type="match status" value="1"/>
</dbReference>
<dbReference type="Proteomes" id="UP000217199">
    <property type="component" value="Unassembled WGS sequence"/>
</dbReference>
<dbReference type="InterPro" id="IPR001837">
    <property type="entry name" value="Adenylate_cyclase-assoc_CAP"/>
</dbReference>
<gene>
    <name evidence="7" type="ORF">PNOK_0139100</name>
</gene>
<dbReference type="Gene3D" id="2.160.20.70">
    <property type="match status" value="1"/>
</dbReference>
<reference evidence="7 8" key="1">
    <citation type="journal article" date="2017" name="Mol. Ecol.">
        <title>Comparative and population genomic landscape of Phellinus noxius: A hypervariable fungus causing root rot in trees.</title>
        <authorList>
            <person name="Chung C.L."/>
            <person name="Lee T.J."/>
            <person name="Akiba M."/>
            <person name="Lee H.H."/>
            <person name="Kuo T.H."/>
            <person name="Liu D."/>
            <person name="Ke H.M."/>
            <person name="Yokoi T."/>
            <person name="Roa M.B."/>
            <person name="Lu M.J."/>
            <person name="Chang Y.Y."/>
            <person name="Ann P.J."/>
            <person name="Tsai J.N."/>
            <person name="Chen C.Y."/>
            <person name="Tzean S.S."/>
            <person name="Ota Y."/>
            <person name="Hattori T."/>
            <person name="Sahashi N."/>
            <person name="Liou R.F."/>
            <person name="Kikuchi T."/>
            <person name="Tsai I.J."/>
        </authorList>
    </citation>
    <scope>NUCLEOTIDE SEQUENCE [LARGE SCALE GENOMIC DNA]</scope>
    <source>
        <strain evidence="7 8">FFPRI411160</strain>
    </source>
</reference>
<feature type="region of interest" description="Disordered" evidence="5">
    <location>
        <begin position="250"/>
        <end position="281"/>
    </location>
</feature>
<dbReference type="PROSITE" id="PS01088">
    <property type="entry name" value="CAP_1"/>
    <property type="match status" value="1"/>
</dbReference>
<evidence type="ECO:0000256" key="1">
    <source>
        <dbReference type="ARBA" id="ARBA00007659"/>
    </source>
</evidence>
<feature type="compositionally biased region" description="Pro residues" evidence="5">
    <location>
        <begin position="52"/>
        <end position="64"/>
    </location>
</feature>
<dbReference type="GO" id="GO:0003779">
    <property type="term" value="F:actin binding"/>
    <property type="evidence" value="ECO:0007669"/>
    <property type="project" value="InterPro"/>
</dbReference>